<keyword evidence="7" id="KW-1185">Reference proteome</keyword>
<keyword evidence="3" id="KW-0408">Iron</keyword>
<keyword evidence="2" id="KW-0479">Metal-binding</keyword>
<keyword evidence="1" id="KW-0001">2Fe-2S</keyword>
<dbReference type="Gene3D" id="3.30.9.10">
    <property type="entry name" value="D-Amino Acid Oxidase, subunit A, domain 2"/>
    <property type="match status" value="1"/>
</dbReference>
<evidence type="ECO:0000256" key="1">
    <source>
        <dbReference type="ARBA" id="ARBA00022714"/>
    </source>
</evidence>
<dbReference type="SUPFAM" id="SSF51905">
    <property type="entry name" value="FAD/NAD(P)-binding domain"/>
    <property type="match status" value="1"/>
</dbReference>
<evidence type="ECO:0000256" key="4">
    <source>
        <dbReference type="ARBA" id="ARBA00023014"/>
    </source>
</evidence>
<name>A0ABW6HJ08_9FLAO</name>
<evidence type="ECO:0000256" key="2">
    <source>
        <dbReference type="ARBA" id="ARBA00022723"/>
    </source>
</evidence>
<protein>
    <submittedName>
        <fullName evidence="6">FAD-dependent oxidoreductase</fullName>
    </submittedName>
</protein>
<proteinExistence type="predicted"/>
<dbReference type="PANTHER" id="PTHR13847">
    <property type="entry name" value="SARCOSINE DEHYDROGENASE-RELATED"/>
    <property type="match status" value="1"/>
</dbReference>
<dbReference type="Gene3D" id="2.102.10.10">
    <property type="entry name" value="Rieske [2Fe-2S] iron-sulphur domain"/>
    <property type="match status" value="1"/>
</dbReference>
<organism evidence="6 7">
    <name type="scientific">Flavobacterium fructosi</name>
    <dbReference type="NCBI Taxonomy" id="3230416"/>
    <lineage>
        <taxon>Bacteria</taxon>
        <taxon>Pseudomonadati</taxon>
        <taxon>Bacteroidota</taxon>
        <taxon>Flavobacteriia</taxon>
        <taxon>Flavobacteriales</taxon>
        <taxon>Flavobacteriaceae</taxon>
        <taxon>Flavobacterium</taxon>
    </lineage>
</organism>
<dbReference type="RefSeq" id="WP_379856857.1">
    <property type="nucleotide sequence ID" value="NZ_JBHZQA010000002.1"/>
</dbReference>
<dbReference type="Gene3D" id="3.50.50.60">
    <property type="entry name" value="FAD/NAD(P)-binding domain"/>
    <property type="match status" value="1"/>
</dbReference>
<dbReference type="InterPro" id="IPR017941">
    <property type="entry name" value="Rieske_2Fe-2S"/>
</dbReference>
<sequence length="527" mass="58733">MKTPDTTSEFENGTITSGNNLSYWFSSSIKPLAFEKLNQNIDTDILVIGGGIAGLTTAYCLAKEGRKVILVEDGFIASGETGRTTAHLTCALDDRYFELEKTFDEHTAKLAASSHMAAIEWFADTIKHHKINCHFKRVDGYLFLHPSDTKETLEKEYEATKRAGLITEMLDSVPSIAAEKGKRCLKFADQAQFHILLYIKGLASAFIKLGGEIFTQTKAENITTEGATANGFKVKANHIVVATNTPINDWVKIHTKQWPYRTYVIAAKVPKGKLPYALWWDTGDYSSKWLAKPYHYVRLEEFDEQYDILIAGGEDHRTGQADEENIKEEDRYAKLEKWTKKHFPAIGAIEFKWSGQVMEPLDSLAFIGKNPGEDNIYIITGDSGNGMTYGTLGGMIITDIITGKENPLIKIYSPSRFTLKTTADYLHEVGNMVAQYGDWFTPEDIKEIGDLKLGEGGIISFGLKKIAAFRDEQNNVHLSSAVCPHLGGILQWNADEKTFDCPMHGSRFTNEGKVINGPATSDLKKIL</sequence>
<reference evidence="6 7" key="1">
    <citation type="submission" date="2024-06" db="EMBL/GenBank/DDBJ databases">
        <title>Flavobacterium spp. isolated from glacier.</title>
        <authorList>
            <person name="Han D."/>
        </authorList>
    </citation>
    <scope>NUCLEOTIDE SEQUENCE [LARGE SCALE GENOMIC DNA]</scope>
    <source>
        <strain evidence="6 7">LB3P45</strain>
    </source>
</reference>
<feature type="domain" description="Rieske" evidence="5">
    <location>
        <begin position="445"/>
        <end position="527"/>
    </location>
</feature>
<dbReference type="InterPro" id="IPR036922">
    <property type="entry name" value="Rieske_2Fe-2S_sf"/>
</dbReference>
<dbReference type="EMBL" id="JBHZQA010000002">
    <property type="protein sequence ID" value="MFE3847017.1"/>
    <property type="molecule type" value="Genomic_DNA"/>
</dbReference>
<dbReference type="InterPro" id="IPR006076">
    <property type="entry name" value="FAD-dep_OxRdtase"/>
</dbReference>
<dbReference type="SUPFAM" id="SSF50022">
    <property type="entry name" value="ISP domain"/>
    <property type="match status" value="1"/>
</dbReference>
<dbReference type="Pfam" id="PF01266">
    <property type="entry name" value="DAO"/>
    <property type="match status" value="1"/>
</dbReference>
<evidence type="ECO:0000313" key="7">
    <source>
        <dbReference type="Proteomes" id="UP001600039"/>
    </source>
</evidence>
<dbReference type="InterPro" id="IPR036188">
    <property type="entry name" value="FAD/NAD-bd_sf"/>
</dbReference>
<evidence type="ECO:0000313" key="6">
    <source>
        <dbReference type="EMBL" id="MFE3847017.1"/>
    </source>
</evidence>
<dbReference type="PROSITE" id="PS51296">
    <property type="entry name" value="RIESKE"/>
    <property type="match status" value="1"/>
</dbReference>
<comment type="caution">
    <text evidence="6">The sequence shown here is derived from an EMBL/GenBank/DDBJ whole genome shotgun (WGS) entry which is preliminary data.</text>
</comment>
<dbReference type="Proteomes" id="UP001600039">
    <property type="component" value="Unassembled WGS sequence"/>
</dbReference>
<keyword evidence="4" id="KW-0411">Iron-sulfur</keyword>
<gene>
    <name evidence="6" type="ORF">ACFX5D_03425</name>
</gene>
<dbReference type="Pfam" id="PF00355">
    <property type="entry name" value="Rieske"/>
    <property type="match status" value="1"/>
</dbReference>
<evidence type="ECO:0000259" key="5">
    <source>
        <dbReference type="PROSITE" id="PS51296"/>
    </source>
</evidence>
<evidence type="ECO:0000256" key="3">
    <source>
        <dbReference type="ARBA" id="ARBA00023004"/>
    </source>
</evidence>
<dbReference type="PANTHER" id="PTHR13847:SF281">
    <property type="entry name" value="FAD DEPENDENT OXIDOREDUCTASE DOMAIN-CONTAINING PROTEIN"/>
    <property type="match status" value="1"/>
</dbReference>
<accession>A0ABW6HJ08</accession>